<dbReference type="InterPro" id="IPR004522">
    <property type="entry name" value="Asn-tRNA-ligase"/>
</dbReference>
<comment type="catalytic activity">
    <reaction evidence="7">
        <text>tRNA(Asn) + L-asparagine + ATP = L-asparaginyl-tRNA(Asn) + AMP + diphosphate + H(+)</text>
        <dbReference type="Rhea" id="RHEA:11180"/>
        <dbReference type="Rhea" id="RHEA-COMP:9659"/>
        <dbReference type="Rhea" id="RHEA-COMP:9674"/>
        <dbReference type="ChEBI" id="CHEBI:15378"/>
        <dbReference type="ChEBI" id="CHEBI:30616"/>
        <dbReference type="ChEBI" id="CHEBI:33019"/>
        <dbReference type="ChEBI" id="CHEBI:58048"/>
        <dbReference type="ChEBI" id="CHEBI:78442"/>
        <dbReference type="ChEBI" id="CHEBI:78515"/>
        <dbReference type="ChEBI" id="CHEBI:456215"/>
        <dbReference type="EC" id="6.1.1.22"/>
    </reaction>
</comment>
<evidence type="ECO:0000256" key="7">
    <source>
        <dbReference type="HAMAP-Rule" id="MF_00534"/>
    </source>
</evidence>
<keyword evidence="3 7" id="KW-0547">Nucleotide-binding</keyword>
<dbReference type="CDD" id="cd04318">
    <property type="entry name" value="EcAsnRS_like_N"/>
    <property type="match status" value="1"/>
</dbReference>
<organism evidence="9 10">
    <name type="scientific">Labilithrix luteola</name>
    <dbReference type="NCBI Taxonomy" id="1391654"/>
    <lineage>
        <taxon>Bacteria</taxon>
        <taxon>Pseudomonadati</taxon>
        <taxon>Myxococcota</taxon>
        <taxon>Polyangia</taxon>
        <taxon>Polyangiales</taxon>
        <taxon>Labilitrichaceae</taxon>
        <taxon>Labilithrix</taxon>
    </lineage>
</organism>
<dbReference type="NCBIfam" id="NF003037">
    <property type="entry name" value="PRK03932.1"/>
    <property type="match status" value="1"/>
</dbReference>
<proteinExistence type="inferred from homology"/>
<dbReference type="PRINTS" id="PR01042">
    <property type="entry name" value="TRNASYNTHASP"/>
</dbReference>
<dbReference type="CDD" id="cd00776">
    <property type="entry name" value="AsxRS_core"/>
    <property type="match status" value="1"/>
</dbReference>
<dbReference type="GO" id="GO:0005737">
    <property type="term" value="C:cytoplasm"/>
    <property type="evidence" value="ECO:0007669"/>
    <property type="project" value="UniProtKB-SubCell"/>
</dbReference>
<dbReference type="InterPro" id="IPR004365">
    <property type="entry name" value="NA-bd_OB_tRNA"/>
</dbReference>
<keyword evidence="6 7" id="KW-0030">Aminoacyl-tRNA synthetase</keyword>
<dbReference type="PANTHER" id="PTHR22594:SF34">
    <property type="entry name" value="ASPARAGINE--TRNA LIGASE, MITOCHONDRIAL-RELATED"/>
    <property type="match status" value="1"/>
</dbReference>
<dbReference type="InterPro" id="IPR006195">
    <property type="entry name" value="aa-tRNA-synth_II"/>
</dbReference>
<accession>A0A0K1Q0Z4</accession>
<dbReference type="RefSeq" id="WP_146650867.1">
    <property type="nucleotide sequence ID" value="NZ_CP012333.1"/>
</dbReference>
<dbReference type="Gene3D" id="3.30.930.10">
    <property type="entry name" value="Bira Bifunctional Protein, Domain 2"/>
    <property type="match status" value="1"/>
</dbReference>
<dbReference type="OrthoDB" id="9802326at2"/>
<evidence type="ECO:0000313" key="10">
    <source>
        <dbReference type="Proteomes" id="UP000064967"/>
    </source>
</evidence>
<dbReference type="InterPro" id="IPR002312">
    <property type="entry name" value="Asp/Asn-tRNA-synth_IIb"/>
</dbReference>
<keyword evidence="10" id="KW-1185">Reference proteome</keyword>
<dbReference type="AlphaFoldDB" id="A0A0K1Q0Z4"/>
<dbReference type="FunFam" id="3.30.930.10:FF:000016">
    <property type="entry name" value="Asparagine--tRNA ligase"/>
    <property type="match status" value="1"/>
</dbReference>
<comment type="subcellular location">
    <subcellularLocation>
        <location evidence="7">Cytoplasm</location>
    </subcellularLocation>
</comment>
<evidence type="ECO:0000256" key="4">
    <source>
        <dbReference type="ARBA" id="ARBA00022840"/>
    </source>
</evidence>
<dbReference type="PROSITE" id="PS50862">
    <property type="entry name" value="AA_TRNA_LIGASE_II"/>
    <property type="match status" value="1"/>
</dbReference>
<dbReference type="InterPro" id="IPR004364">
    <property type="entry name" value="Aa-tRNA-synt_II"/>
</dbReference>
<dbReference type="PANTHER" id="PTHR22594">
    <property type="entry name" value="ASPARTYL/LYSYL-TRNA SYNTHETASE"/>
    <property type="match status" value="1"/>
</dbReference>
<evidence type="ECO:0000259" key="8">
    <source>
        <dbReference type="PROSITE" id="PS50862"/>
    </source>
</evidence>
<sequence>MHVVSVKEALEGKVEVGSKVEVRGWVRTRRDSKAGISFIHVTDGSCQAPIQAVAPNTLGNYQNEVLHLTTGASLIVRGTLVQSQGKGQAFEIQADEVVVLGLVDDPETYPLQPKQHTAEFLREQAHLRPRSNSFGAITRIRHAAAMAIHRFFTEQGFVWVNTPIVTASDAEGAGQMFRVSTLDALKPPRTPEGGVDFGQDFFRKEAYLTVSGQLNVEAYCMAMSKVYTFGPTFRAENSNTTRHLAEFWMIEPEIAFANLSDDAELAEAFLKAIFKAVLNERRDDLAFLDSTVGKGIVTQGGLIARLEAFVQSSFERVDYTDAIEMLKKSKKKFEFAPEWGNDLQTEHERFLAEEHIGRPVVVMNYPEQIKAFYMRMNDDGKTVAAMDVLAPGIGEIIGGSQREERLDMLDARMRKMNLEPEHYGWYRDLRRYGSVPHAGFGLGFERLLVYICGLGNIRDAIPYPRVPGWAQF</sequence>
<comment type="subunit">
    <text evidence="7">Homodimer.</text>
</comment>
<dbReference type="Proteomes" id="UP000064967">
    <property type="component" value="Chromosome"/>
</dbReference>
<dbReference type="HAMAP" id="MF_00534">
    <property type="entry name" value="Asn_tRNA_synth"/>
    <property type="match status" value="1"/>
</dbReference>
<dbReference type="SUPFAM" id="SSF55681">
    <property type="entry name" value="Class II aaRS and biotin synthetases"/>
    <property type="match status" value="1"/>
</dbReference>
<keyword evidence="2 7" id="KW-0436">Ligase</keyword>
<dbReference type="GO" id="GO:0006421">
    <property type="term" value="P:asparaginyl-tRNA aminoacylation"/>
    <property type="evidence" value="ECO:0007669"/>
    <property type="project" value="UniProtKB-UniRule"/>
</dbReference>
<dbReference type="GO" id="GO:0005524">
    <property type="term" value="F:ATP binding"/>
    <property type="evidence" value="ECO:0007669"/>
    <property type="project" value="UniProtKB-UniRule"/>
</dbReference>
<evidence type="ECO:0000256" key="1">
    <source>
        <dbReference type="ARBA" id="ARBA00008226"/>
    </source>
</evidence>
<dbReference type="STRING" id="1391654.AKJ09_06071"/>
<feature type="domain" description="Aminoacyl-transfer RNA synthetases class-II family profile" evidence="8">
    <location>
        <begin position="139"/>
        <end position="462"/>
    </location>
</feature>
<comment type="similarity">
    <text evidence="1 7">Belongs to the class-II aminoacyl-tRNA synthetase family.</text>
</comment>
<reference evidence="9 10" key="1">
    <citation type="submission" date="2015-08" db="EMBL/GenBank/DDBJ databases">
        <authorList>
            <person name="Babu N.S."/>
            <person name="Beckwith C.J."/>
            <person name="Beseler K.G."/>
            <person name="Brison A."/>
            <person name="Carone J.V."/>
            <person name="Caskin T.P."/>
            <person name="Diamond M."/>
            <person name="Durham M.E."/>
            <person name="Foxe J.M."/>
            <person name="Go M."/>
            <person name="Henderson B.A."/>
            <person name="Jones I.B."/>
            <person name="McGettigan J.A."/>
            <person name="Micheletti S.J."/>
            <person name="Nasrallah M.E."/>
            <person name="Ortiz D."/>
            <person name="Piller C.R."/>
            <person name="Privatt S.R."/>
            <person name="Schneider S.L."/>
            <person name="Sharp S."/>
            <person name="Smith T.C."/>
            <person name="Stanton J.D."/>
            <person name="Ullery H.E."/>
            <person name="Wilson R.J."/>
            <person name="Serrano M.G."/>
            <person name="Buck G."/>
            <person name="Lee V."/>
            <person name="Wang Y."/>
            <person name="Carvalho R."/>
            <person name="Voegtly L."/>
            <person name="Shi R."/>
            <person name="Duckworth R."/>
            <person name="Johnson A."/>
            <person name="Loviza R."/>
            <person name="Walstead R."/>
            <person name="Shah Z."/>
            <person name="Kiflezghi M."/>
            <person name="Wade K."/>
            <person name="Ball S.L."/>
            <person name="Bradley K.W."/>
            <person name="Asai D.J."/>
            <person name="Bowman C.A."/>
            <person name="Russell D.A."/>
            <person name="Pope W.H."/>
            <person name="Jacobs-Sera D."/>
            <person name="Hendrix R.W."/>
            <person name="Hatfull G.F."/>
        </authorList>
    </citation>
    <scope>NUCLEOTIDE SEQUENCE [LARGE SCALE GENOMIC DNA]</scope>
    <source>
        <strain evidence="9 10">DSM 27648</strain>
    </source>
</reference>
<dbReference type="EMBL" id="CP012333">
    <property type="protein sequence ID" value="AKU99407.1"/>
    <property type="molecule type" value="Genomic_DNA"/>
</dbReference>
<dbReference type="InterPro" id="IPR012340">
    <property type="entry name" value="NA-bd_OB-fold"/>
</dbReference>
<dbReference type="GO" id="GO:0004816">
    <property type="term" value="F:asparagine-tRNA ligase activity"/>
    <property type="evidence" value="ECO:0007669"/>
    <property type="project" value="UniProtKB-UniRule"/>
</dbReference>
<dbReference type="Pfam" id="PF00152">
    <property type="entry name" value="tRNA-synt_2"/>
    <property type="match status" value="1"/>
</dbReference>
<dbReference type="GO" id="GO:0003676">
    <property type="term" value="F:nucleic acid binding"/>
    <property type="evidence" value="ECO:0007669"/>
    <property type="project" value="InterPro"/>
</dbReference>
<keyword evidence="7" id="KW-0963">Cytoplasm</keyword>
<dbReference type="KEGG" id="llu:AKJ09_06071"/>
<dbReference type="PATRIC" id="fig|1391654.3.peg.6159"/>
<gene>
    <name evidence="7" type="primary">asnS</name>
    <name evidence="9" type="ORF">AKJ09_06071</name>
</gene>
<dbReference type="InterPro" id="IPR045864">
    <property type="entry name" value="aa-tRNA-synth_II/BPL/LPL"/>
</dbReference>
<evidence type="ECO:0000256" key="3">
    <source>
        <dbReference type="ARBA" id="ARBA00022741"/>
    </source>
</evidence>
<protein>
    <recommendedName>
        <fullName evidence="7">Asparagine--tRNA ligase</fullName>
        <ecNumber evidence="7">6.1.1.22</ecNumber>
    </recommendedName>
    <alternativeName>
        <fullName evidence="7">Asparaginyl-tRNA synthetase</fullName>
        <shortName evidence="7">AsnRS</shortName>
    </alternativeName>
</protein>
<evidence type="ECO:0000313" key="9">
    <source>
        <dbReference type="EMBL" id="AKU99407.1"/>
    </source>
</evidence>
<dbReference type="NCBIfam" id="TIGR00457">
    <property type="entry name" value="asnS"/>
    <property type="match status" value="1"/>
</dbReference>
<evidence type="ECO:0000256" key="5">
    <source>
        <dbReference type="ARBA" id="ARBA00022917"/>
    </source>
</evidence>
<dbReference type="Gene3D" id="2.40.50.140">
    <property type="entry name" value="Nucleic acid-binding proteins"/>
    <property type="match status" value="1"/>
</dbReference>
<dbReference type="EC" id="6.1.1.22" evidence="7"/>
<keyword evidence="4 7" id="KW-0067">ATP-binding</keyword>
<evidence type="ECO:0000256" key="6">
    <source>
        <dbReference type="ARBA" id="ARBA00023146"/>
    </source>
</evidence>
<dbReference type="Pfam" id="PF01336">
    <property type="entry name" value="tRNA_anti-codon"/>
    <property type="match status" value="1"/>
</dbReference>
<evidence type="ECO:0000256" key="2">
    <source>
        <dbReference type="ARBA" id="ARBA00022598"/>
    </source>
</evidence>
<name>A0A0K1Q0Z4_9BACT</name>
<dbReference type="SUPFAM" id="SSF50249">
    <property type="entry name" value="Nucleic acid-binding proteins"/>
    <property type="match status" value="1"/>
</dbReference>
<keyword evidence="5 7" id="KW-0648">Protein biosynthesis</keyword>